<protein>
    <recommendedName>
        <fullName evidence="1">GGDEF domain-containing protein</fullName>
    </recommendedName>
</protein>
<dbReference type="STRING" id="1850254.LPB137_05420"/>
<dbReference type="Gene3D" id="3.30.70.270">
    <property type="match status" value="1"/>
</dbReference>
<reference evidence="2 3" key="1">
    <citation type="submission" date="2017-01" db="EMBL/GenBank/DDBJ databases">
        <title>Genome sequencing of Arcobacter sp. LPB0137.</title>
        <authorList>
            <person name="Lee G.-W."/>
            <person name="Yi H."/>
        </authorList>
    </citation>
    <scope>NUCLEOTIDE SEQUENCE [LARGE SCALE GENOMIC DNA]</scope>
    <source>
        <strain evidence="2 3">LPB0137</strain>
    </source>
</reference>
<accession>A0A1P8KL92</accession>
<dbReference type="KEGG" id="alp:LPB137_05420"/>
<gene>
    <name evidence="2" type="ORF">LPB137_05420</name>
</gene>
<dbReference type="SUPFAM" id="SSF55073">
    <property type="entry name" value="Nucleotide cyclase"/>
    <property type="match status" value="1"/>
</dbReference>
<sequence length="267" mass="31528">MKIQLKKITDVTINDLLNKDVIMPSIYFEKFNKNARTLDVNLEDSSFEKELNKILIEDFNSIEEYMFSIEKNASIVKNAVEGTQKALLNKDIDTLTDIYSQMVKLEKEVKSLNKKLFVDDLTTCYNRKWIYNKFLDKDSKFKDNGICVIIDVIDFDYIQNEYGELLSNNLIIFINNFIKEKLNEEKISFKTARFFDSKFFIFVNHENKKEVSDLIFNIQQLLKNTTLKSKTGLVIRADYNYAISRFKNNEESKEVFEALFHELKEEN</sequence>
<dbReference type="InterPro" id="IPR000160">
    <property type="entry name" value="GGDEF_dom"/>
</dbReference>
<evidence type="ECO:0000259" key="1">
    <source>
        <dbReference type="PROSITE" id="PS50887"/>
    </source>
</evidence>
<dbReference type="AlphaFoldDB" id="A0A1P8KL92"/>
<feature type="domain" description="GGDEF" evidence="1">
    <location>
        <begin position="143"/>
        <end position="267"/>
    </location>
</feature>
<evidence type="ECO:0000313" key="2">
    <source>
        <dbReference type="EMBL" id="APW65328.1"/>
    </source>
</evidence>
<proteinExistence type="predicted"/>
<dbReference type="Proteomes" id="UP000186074">
    <property type="component" value="Chromosome"/>
</dbReference>
<keyword evidence="3" id="KW-1185">Reference proteome</keyword>
<organism evidence="2 3">
    <name type="scientific">Poseidonibacter parvus</name>
    <dbReference type="NCBI Taxonomy" id="1850254"/>
    <lineage>
        <taxon>Bacteria</taxon>
        <taxon>Pseudomonadati</taxon>
        <taxon>Campylobacterota</taxon>
        <taxon>Epsilonproteobacteria</taxon>
        <taxon>Campylobacterales</taxon>
        <taxon>Arcobacteraceae</taxon>
        <taxon>Poseidonibacter</taxon>
    </lineage>
</organism>
<dbReference type="InterPro" id="IPR043128">
    <property type="entry name" value="Rev_trsase/Diguanyl_cyclase"/>
</dbReference>
<dbReference type="EMBL" id="CP019070">
    <property type="protein sequence ID" value="APW65328.1"/>
    <property type="molecule type" value="Genomic_DNA"/>
</dbReference>
<dbReference type="Pfam" id="PF00990">
    <property type="entry name" value="GGDEF"/>
    <property type="match status" value="1"/>
</dbReference>
<evidence type="ECO:0000313" key="3">
    <source>
        <dbReference type="Proteomes" id="UP000186074"/>
    </source>
</evidence>
<dbReference type="RefSeq" id="WP_076085445.1">
    <property type="nucleotide sequence ID" value="NZ_CP019070.1"/>
</dbReference>
<dbReference type="PROSITE" id="PS50887">
    <property type="entry name" value="GGDEF"/>
    <property type="match status" value="1"/>
</dbReference>
<name>A0A1P8KL92_9BACT</name>
<dbReference type="InterPro" id="IPR029787">
    <property type="entry name" value="Nucleotide_cyclase"/>
</dbReference>
<dbReference type="OrthoDB" id="5343745at2"/>